<dbReference type="PANTHER" id="PTHR42988">
    <property type="entry name" value="PHOSPHOHYDROLASE"/>
    <property type="match status" value="1"/>
</dbReference>
<keyword evidence="1" id="KW-0479">Metal-binding</keyword>
<dbReference type="RefSeq" id="WP_404610953.1">
    <property type="nucleotide sequence ID" value="NZ_JBIYDN010000023.1"/>
</dbReference>
<proteinExistence type="inferred from homology"/>
<dbReference type="InterPro" id="IPR004843">
    <property type="entry name" value="Calcineurin-like_PHP"/>
</dbReference>
<evidence type="ECO:0000313" key="7">
    <source>
        <dbReference type="EMBL" id="MFK4446006.1"/>
    </source>
</evidence>
<evidence type="ECO:0000256" key="4">
    <source>
        <dbReference type="ARBA" id="ARBA00025742"/>
    </source>
</evidence>
<gene>
    <name evidence="7" type="ORF">ABH943_006038</name>
</gene>
<dbReference type="InterPro" id="IPR057846">
    <property type="entry name" value="wHTH-Calcineurin_assc"/>
</dbReference>
<dbReference type="InterPro" id="IPR050884">
    <property type="entry name" value="CNP_phosphodiesterase-III"/>
</dbReference>
<dbReference type="Pfam" id="PF00149">
    <property type="entry name" value="Metallophos"/>
    <property type="match status" value="1"/>
</dbReference>
<name>A0ABW8MUA9_9BURK</name>
<keyword evidence="8" id="KW-1185">Reference proteome</keyword>
<dbReference type="InterPro" id="IPR029052">
    <property type="entry name" value="Metallo-depent_PP-like"/>
</dbReference>
<organism evidence="7 8">
    <name type="scientific">Caballeronia udeis</name>
    <dbReference type="NCBI Taxonomy" id="1232866"/>
    <lineage>
        <taxon>Bacteria</taxon>
        <taxon>Pseudomonadati</taxon>
        <taxon>Pseudomonadota</taxon>
        <taxon>Betaproteobacteria</taxon>
        <taxon>Burkholderiales</taxon>
        <taxon>Burkholderiaceae</taxon>
        <taxon>Caballeronia</taxon>
    </lineage>
</organism>
<reference evidence="7 8" key="1">
    <citation type="submission" date="2024-10" db="EMBL/GenBank/DDBJ databases">
        <authorList>
            <person name="Deangelis K."/>
            <person name="Huntemann M."/>
            <person name="Clum A."/>
            <person name="Wang J."/>
            <person name="Palaniappan K."/>
            <person name="Ritter S."/>
            <person name="Chen I.-M."/>
            <person name="Stamatis D."/>
            <person name="Reddy T."/>
            <person name="O'Malley R."/>
            <person name="Daum C."/>
            <person name="Ng V."/>
            <person name="Ivanova N."/>
            <person name="Kyrpides N."/>
            <person name="Woyke T."/>
        </authorList>
    </citation>
    <scope>NUCLEOTIDE SEQUENCE [LARGE SCALE GENOMIC DNA]</scope>
    <source>
        <strain evidence="7 8">GAS97</strain>
    </source>
</reference>
<evidence type="ECO:0000259" key="5">
    <source>
        <dbReference type="Pfam" id="PF00149"/>
    </source>
</evidence>
<dbReference type="Pfam" id="PF24408">
    <property type="entry name" value="wHTH-Calcineurin_assc"/>
    <property type="match status" value="1"/>
</dbReference>
<evidence type="ECO:0000256" key="2">
    <source>
        <dbReference type="ARBA" id="ARBA00022801"/>
    </source>
</evidence>
<accession>A0ABW8MUA9</accession>
<keyword evidence="3" id="KW-0408">Iron</keyword>
<feature type="domain" description="Calcineurin" evidence="6">
    <location>
        <begin position="324"/>
        <end position="377"/>
    </location>
</feature>
<dbReference type="EMBL" id="JBIYDN010000023">
    <property type="protein sequence ID" value="MFK4446006.1"/>
    <property type="molecule type" value="Genomic_DNA"/>
</dbReference>
<protein>
    <submittedName>
        <fullName evidence="7">Phosphodiesterase</fullName>
    </submittedName>
</protein>
<evidence type="ECO:0000256" key="3">
    <source>
        <dbReference type="ARBA" id="ARBA00023004"/>
    </source>
</evidence>
<dbReference type="Gene3D" id="3.60.21.10">
    <property type="match status" value="1"/>
</dbReference>
<evidence type="ECO:0000259" key="6">
    <source>
        <dbReference type="Pfam" id="PF24408"/>
    </source>
</evidence>
<comment type="similarity">
    <text evidence="4">Belongs to the cyclic nucleotide phosphodiesterase class-III family.</text>
</comment>
<comment type="caution">
    <text evidence="7">The sequence shown here is derived from an EMBL/GenBank/DDBJ whole genome shotgun (WGS) entry which is preliminary data.</text>
</comment>
<evidence type="ECO:0000313" key="8">
    <source>
        <dbReference type="Proteomes" id="UP001620514"/>
    </source>
</evidence>
<reference evidence="7 8" key="2">
    <citation type="submission" date="2024-11" db="EMBL/GenBank/DDBJ databases">
        <title>Using genomics to understand microbial adaptation to soil warming.</title>
        <authorList>
            <person name="Deangelis K.M. PhD."/>
        </authorList>
    </citation>
    <scope>NUCLEOTIDE SEQUENCE [LARGE SCALE GENOMIC DNA]</scope>
    <source>
        <strain evidence="7 8">GAS97</strain>
    </source>
</reference>
<dbReference type="SUPFAM" id="SSF56300">
    <property type="entry name" value="Metallo-dependent phosphatases"/>
    <property type="match status" value="1"/>
</dbReference>
<evidence type="ECO:0000256" key="1">
    <source>
        <dbReference type="ARBA" id="ARBA00022723"/>
    </source>
</evidence>
<feature type="domain" description="Calcineurin-like phosphoesterase" evidence="5">
    <location>
        <begin position="10"/>
        <end position="248"/>
    </location>
</feature>
<dbReference type="Proteomes" id="UP001620514">
    <property type="component" value="Unassembled WGS sequence"/>
</dbReference>
<sequence>MIDLEAPLVRLAVISDLHAFASPEKSKDSVMDLTGSNNNVANPLIDLIDAVTERGLTADVLVCAGDICNQADLPGLQRAWEKIHVLSHALRASQTISTCGNHDLDSRYLSKESDPDPKGFLLSLNPPFPFEDEPLNDRYWARNYAMATLSNGVVIVSLNSSAFHGGKPEEIDHGRVSRRTIDALCAELRGKRTASAHILLCHHHPAPQSGWQGRADIEYIANGPVLLDKLTKATDSSWLVIHGHRHVPRLIHGASPSNRVPFIFGAGSLGARIPGVANQFHMVDIHQSAASDHTSIVGAVRTWSWTDSAKWTSSTGPAGLPAACGFGYQGQTKALASQIDALVGQSFAPWTQVRSSVPSVDLLLPDSLSQLVRDLESLGIQINYAKDGQPSQVGR</sequence>
<keyword evidence="2" id="KW-0378">Hydrolase</keyword>
<dbReference type="PANTHER" id="PTHR42988:SF2">
    <property type="entry name" value="CYCLIC NUCLEOTIDE PHOSPHODIESTERASE CBUA0032-RELATED"/>
    <property type="match status" value="1"/>
</dbReference>